<reference evidence="1 2" key="1">
    <citation type="submission" date="2015-03" db="EMBL/GenBank/DDBJ databases">
        <authorList>
            <consortium name="Pathogen Informatics"/>
        </authorList>
    </citation>
    <scope>NUCLEOTIDE SEQUENCE [LARGE SCALE GENOMIC DNA]</scope>
    <source>
        <strain evidence="1 2">D4891</strain>
    </source>
</reference>
<dbReference type="AlphaFoldDB" id="A0A655CTR7"/>
<accession>A0A655CTR7</accession>
<name>A0A655CTR7_SALET</name>
<dbReference type="EMBL" id="CQPD01000021">
    <property type="protein sequence ID" value="CNU28836.1"/>
    <property type="molecule type" value="Genomic_DNA"/>
</dbReference>
<protein>
    <submittedName>
        <fullName evidence="1">Uncharacterized protein</fullName>
    </submittedName>
</protein>
<proteinExistence type="predicted"/>
<dbReference type="Proteomes" id="UP000042394">
    <property type="component" value="Unassembled WGS sequence"/>
</dbReference>
<organism evidence="1 2">
    <name type="scientific">Salmonella enterica subsp. enterica serovar Bovismorbificans</name>
    <dbReference type="NCBI Taxonomy" id="58097"/>
    <lineage>
        <taxon>Bacteria</taxon>
        <taxon>Pseudomonadati</taxon>
        <taxon>Pseudomonadota</taxon>
        <taxon>Gammaproteobacteria</taxon>
        <taxon>Enterobacterales</taxon>
        <taxon>Enterobacteriaceae</taxon>
        <taxon>Salmonella</taxon>
    </lineage>
</organism>
<sequence>MASTFISANQNSISANHFTPIMFMVPTMVNAPSANTHCGTSPNAPQ</sequence>
<gene>
    <name evidence="1" type="ORF">ERS008207_02328</name>
</gene>
<evidence type="ECO:0000313" key="2">
    <source>
        <dbReference type="Proteomes" id="UP000042394"/>
    </source>
</evidence>
<evidence type="ECO:0000313" key="1">
    <source>
        <dbReference type="EMBL" id="CNU28836.1"/>
    </source>
</evidence>